<evidence type="ECO:0000256" key="2">
    <source>
        <dbReference type="SAM" id="SignalP"/>
    </source>
</evidence>
<protein>
    <submittedName>
        <fullName evidence="3">Uncharacterized protein</fullName>
    </submittedName>
</protein>
<reference evidence="3 4" key="1">
    <citation type="journal article" date="2015" name="Genome Biol. Evol.">
        <title>Phylogenomic analyses indicate that early fungi evolved digesting cell walls of algal ancestors of land plants.</title>
        <authorList>
            <person name="Chang Y."/>
            <person name="Wang S."/>
            <person name="Sekimoto S."/>
            <person name="Aerts A.L."/>
            <person name="Choi C."/>
            <person name="Clum A."/>
            <person name="LaButti K.M."/>
            <person name="Lindquist E.A."/>
            <person name="Yee Ngan C."/>
            <person name="Ohm R.A."/>
            <person name="Salamov A.A."/>
            <person name="Grigoriev I.V."/>
            <person name="Spatafora J.W."/>
            <person name="Berbee M.L."/>
        </authorList>
    </citation>
    <scope>NUCLEOTIDE SEQUENCE [LARGE SCALE GENOMIC DNA]</scope>
    <source>
        <strain evidence="3 4">NRRL 28638</strain>
    </source>
</reference>
<name>A0A137PGJ8_CONC2</name>
<keyword evidence="4" id="KW-1185">Reference proteome</keyword>
<feature type="region of interest" description="Disordered" evidence="1">
    <location>
        <begin position="84"/>
        <end position="121"/>
    </location>
</feature>
<keyword evidence="2" id="KW-0732">Signal</keyword>
<evidence type="ECO:0000313" key="4">
    <source>
        <dbReference type="Proteomes" id="UP000070444"/>
    </source>
</evidence>
<dbReference type="Proteomes" id="UP000070444">
    <property type="component" value="Unassembled WGS sequence"/>
</dbReference>
<evidence type="ECO:0000256" key="1">
    <source>
        <dbReference type="SAM" id="MobiDB-lite"/>
    </source>
</evidence>
<gene>
    <name evidence="3" type="ORF">CONCODRAFT_2804</name>
</gene>
<evidence type="ECO:0000313" key="3">
    <source>
        <dbReference type="EMBL" id="KXN74100.1"/>
    </source>
</evidence>
<proteinExistence type="predicted"/>
<feature type="chain" id="PRO_5007294828" evidence="2">
    <location>
        <begin position="17"/>
        <end position="133"/>
    </location>
</feature>
<feature type="compositionally biased region" description="Polar residues" evidence="1">
    <location>
        <begin position="84"/>
        <end position="111"/>
    </location>
</feature>
<feature type="signal peptide" evidence="2">
    <location>
        <begin position="1"/>
        <end position="16"/>
    </location>
</feature>
<dbReference type="AlphaFoldDB" id="A0A137PGJ8"/>
<dbReference type="EMBL" id="KQ964427">
    <property type="protein sequence ID" value="KXN74100.1"/>
    <property type="molecule type" value="Genomic_DNA"/>
</dbReference>
<organism evidence="3 4">
    <name type="scientific">Conidiobolus coronatus (strain ATCC 28846 / CBS 209.66 / NRRL 28638)</name>
    <name type="common">Delacroixia coronata</name>
    <dbReference type="NCBI Taxonomy" id="796925"/>
    <lineage>
        <taxon>Eukaryota</taxon>
        <taxon>Fungi</taxon>
        <taxon>Fungi incertae sedis</taxon>
        <taxon>Zoopagomycota</taxon>
        <taxon>Entomophthoromycotina</taxon>
        <taxon>Entomophthoromycetes</taxon>
        <taxon>Entomophthorales</taxon>
        <taxon>Ancylistaceae</taxon>
        <taxon>Conidiobolus</taxon>
    </lineage>
</organism>
<sequence length="133" mass="15398">MLPITLIYSFVTFVNCYYIQNQIPNKSINTYRLWFETFLNLIIEAKNIHTANEYNAPRSNKENNNNLTEKSQSYKVIAQAINSNRTISSNGNNTKSNNEAAKNQTNSNVASQKPKPTKLKPIKYWKVPDRTYF</sequence>
<accession>A0A137PGJ8</accession>